<dbReference type="EMBL" id="LSMT01000945">
    <property type="protein sequence ID" value="PFX13562.1"/>
    <property type="molecule type" value="Genomic_DNA"/>
</dbReference>
<dbReference type="SUPFAM" id="SSF49373">
    <property type="entry name" value="Invasin/intimin cell-adhesion fragments"/>
    <property type="match status" value="6"/>
</dbReference>
<accession>A0A2B4RBG1</accession>
<organism evidence="2">
    <name type="scientific">Stylophora pistillata</name>
    <name type="common">Smooth cauliflower coral</name>
    <dbReference type="NCBI Taxonomy" id="50429"/>
    <lineage>
        <taxon>Eukaryota</taxon>
        <taxon>Metazoa</taxon>
        <taxon>Cnidaria</taxon>
        <taxon>Anthozoa</taxon>
        <taxon>Hexacorallia</taxon>
        <taxon>Scleractinia</taxon>
        <taxon>Astrocoeniina</taxon>
        <taxon>Pocilloporidae</taxon>
        <taxon>Stylophora</taxon>
    </lineage>
</organism>
<comment type="caution">
    <text evidence="2">The sequence shown here is derived from an EMBL/GenBank/DDBJ whole genome shotgun (WGS) entry which is preliminary data.</text>
</comment>
<dbReference type="AlphaFoldDB" id="A0A2B4RBG1"/>
<feature type="domain" description="BIG2" evidence="1">
    <location>
        <begin position="17"/>
        <end position="55"/>
    </location>
</feature>
<dbReference type="Pfam" id="PF02368">
    <property type="entry name" value="Big_2"/>
    <property type="match status" value="3"/>
</dbReference>
<feature type="domain" description="BIG2" evidence="1">
    <location>
        <begin position="377"/>
        <end position="417"/>
    </location>
</feature>
<reference evidence="2" key="1">
    <citation type="journal article" date="2017" name="J. ISSAAS">
        <title>Comparative analysis of the genomes of Stylophora pistillata and Acropora digitifera provides evidence for extensive differences between species of corals.</title>
        <authorList>
            <person name="Voolstra C.R."/>
            <person name="Li Y."/>
            <person name="Liew Y.J."/>
            <person name="Baumgarten S."/>
            <person name="Zoccola D."/>
            <person name="Flot J.-F."/>
            <person name="Tambutte S."/>
            <person name="Allemand D."/>
            <person name="Aranda M."/>
        </authorList>
    </citation>
    <scope>NUCLEOTIDE SEQUENCE</scope>
    <source>
        <strain evidence="2">CSM Monaco</strain>
        <tissue evidence="2">Whole animal</tissue>
    </source>
</reference>
<name>A0A2B4RBG1_STYPI</name>
<protein>
    <recommendedName>
        <fullName evidence="1">BIG2 domain-containing protein</fullName>
    </recommendedName>
</protein>
<evidence type="ECO:0000259" key="1">
    <source>
        <dbReference type="Pfam" id="PF02368"/>
    </source>
</evidence>
<gene>
    <name evidence="2" type="ORF">AWC38_SpisGene22349</name>
</gene>
<proteinExistence type="predicted"/>
<dbReference type="InterPro" id="IPR003343">
    <property type="entry name" value="Big_2"/>
</dbReference>
<dbReference type="InterPro" id="IPR008964">
    <property type="entry name" value="Invasin/intimin_cell_adhesion"/>
</dbReference>
<dbReference type="Gene3D" id="2.60.40.1080">
    <property type="match status" value="6"/>
</dbReference>
<evidence type="ECO:0000313" key="2">
    <source>
        <dbReference type="EMBL" id="PFX13562.1"/>
    </source>
</evidence>
<sequence>MGTILMPPALSGHTISSGAVTYSSDDTTVANVISTSGIVQAVGAGTANITATQAETPTHKAGSASYRIEVRASGRRIRFTTNIVIVYKGRGAINITEPTFTTPSSGKITYESRDTSIATVNKNTGKVTLTGTLGSAVILMTQAATPTHPEGYGGYEVQVRAKREVATNFYFNPTQVAGAIGVPFTELKPNNNGSPGKITYVSSDPSIAPIDANTGKISGFLKGGNVTITATIAEAETPQKIYLSSTASYRIFVLKKGVAAKLSSLDVTATLGSPFTEPTLSGHTVSTGKVSYTSEDTSIVTVDEDTGKVTLKKAGVTYINVRQATTPTYRAWILRYKITVRLATAAKRNVSIFFGTPKIRGRIGLGSFPTAPSVLGKNGSTGKITYTSSDTSIATVNPNTGNITDMLKGGRTTITANLAETATHKSSTATYELEVLKQSVNLQLSFYGVNGTLGQPVNNVPTLTGQATGSYKGVAAGAITYTSTNPSVVTVDRNTGALTTHSVGRAVIRIRQASTVWHLPSSTFYQVLITNPSDCGGKTDVKIGGGGRTYKVVEIKGKCWMAEPLRLQTGFQNGNNKRSSATDPYYYKNPSANKFVYYNWAAAVAFARNSDKPTGVPVPSSWGSKKIVGWHLPSDKEVSDAFDFKLSAGGTERKLPYRLMTGGEAIRLLFFE</sequence>
<feature type="domain" description="BIG2" evidence="1">
    <location>
        <begin position="186"/>
        <end position="232"/>
    </location>
</feature>